<evidence type="ECO:0000313" key="1">
    <source>
        <dbReference type="EMBL" id="EFH86389.1"/>
    </source>
</evidence>
<protein>
    <submittedName>
        <fullName evidence="1">Uncharacterized protein</fullName>
    </submittedName>
</protein>
<reference evidence="1 2" key="1">
    <citation type="journal article" date="2011" name="Stand. Genomic Sci.">
        <title>Non-contiguous finished genome sequence and contextual data of the filamentous soil bacterium Ktedonobacter racemifer type strain (SOSP1-21).</title>
        <authorList>
            <person name="Chang Y.J."/>
            <person name="Land M."/>
            <person name="Hauser L."/>
            <person name="Chertkov O."/>
            <person name="Del Rio T.G."/>
            <person name="Nolan M."/>
            <person name="Copeland A."/>
            <person name="Tice H."/>
            <person name="Cheng J.F."/>
            <person name="Lucas S."/>
            <person name="Han C."/>
            <person name="Goodwin L."/>
            <person name="Pitluck S."/>
            <person name="Ivanova N."/>
            <person name="Ovchinikova G."/>
            <person name="Pati A."/>
            <person name="Chen A."/>
            <person name="Palaniappan K."/>
            <person name="Mavromatis K."/>
            <person name="Liolios K."/>
            <person name="Brettin T."/>
            <person name="Fiebig A."/>
            <person name="Rohde M."/>
            <person name="Abt B."/>
            <person name="Goker M."/>
            <person name="Detter J.C."/>
            <person name="Woyke T."/>
            <person name="Bristow J."/>
            <person name="Eisen J.A."/>
            <person name="Markowitz V."/>
            <person name="Hugenholtz P."/>
            <person name="Kyrpides N.C."/>
            <person name="Klenk H.P."/>
            <person name="Lapidus A."/>
        </authorList>
    </citation>
    <scope>NUCLEOTIDE SEQUENCE [LARGE SCALE GENOMIC DNA]</scope>
    <source>
        <strain evidence="2">DSM 44963</strain>
    </source>
</reference>
<accession>D6TKT9</accession>
<gene>
    <name evidence="1" type="ORF">Krac_7684</name>
</gene>
<dbReference type="Proteomes" id="UP000004508">
    <property type="component" value="Unassembled WGS sequence"/>
</dbReference>
<organism evidence="1 2">
    <name type="scientific">Ktedonobacter racemifer DSM 44963</name>
    <dbReference type="NCBI Taxonomy" id="485913"/>
    <lineage>
        <taxon>Bacteria</taxon>
        <taxon>Bacillati</taxon>
        <taxon>Chloroflexota</taxon>
        <taxon>Ktedonobacteria</taxon>
        <taxon>Ktedonobacterales</taxon>
        <taxon>Ktedonobacteraceae</taxon>
        <taxon>Ktedonobacter</taxon>
    </lineage>
</organism>
<name>D6TKT9_KTERA</name>
<dbReference type="AlphaFoldDB" id="D6TKT9"/>
<evidence type="ECO:0000313" key="2">
    <source>
        <dbReference type="Proteomes" id="UP000004508"/>
    </source>
</evidence>
<sequence>MIDVHHFYIKGYAERYSLVTKHTSRHMLPSMRILPIAPLHHVGYYKWLPGHRADTGSYLCSFPLHRVTQKPLDQKDS</sequence>
<proteinExistence type="predicted"/>
<keyword evidence="2" id="KW-1185">Reference proteome</keyword>
<dbReference type="InParanoid" id="D6TKT9"/>
<comment type="caution">
    <text evidence="1">The sequence shown here is derived from an EMBL/GenBank/DDBJ whole genome shotgun (WGS) entry which is preliminary data.</text>
</comment>
<dbReference type="EMBL" id="ADVG01000002">
    <property type="protein sequence ID" value="EFH86389.1"/>
    <property type="molecule type" value="Genomic_DNA"/>
</dbReference>